<evidence type="ECO:0008006" key="3">
    <source>
        <dbReference type="Google" id="ProtNLM"/>
    </source>
</evidence>
<dbReference type="InterPro" id="IPR011057">
    <property type="entry name" value="Mss4-like_sf"/>
</dbReference>
<comment type="caution">
    <text evidence="1">The sequence shown here is derived from an EMBL/GenBank/DDBJ whole genome shotgun (WGS) entry which is preliminary data.</text>
</comment>
<reference evidence="1 2" key="1">
    <citation type="submission" date="2023-07" db="EMBL/GenBank/DDBJ databases">
        <title>Sorghum-associated microbial communities from plants grown in Nebraska, USA.</title>
        <authorList>
            <person name="Schachtman D."/>
        </authorList>
    </citation>
    <scope>NUCLEOTIDE SEQUENCE [LARGE SCALE GENOMIC DNA]</scope>
    <source>
        <strain evidence="1 2">BE316</strain>
    </source>
</reference>
<sequence>MKSHPISCRCGTVRGHVARPDAALRLVCYCRDCQAFARYLGPPPGMLDAMNGTEILAVRPSDVSFTQGQDRLACMSLSDKGLLRWYASCCRSPMGSTPRDPRESHLGLVHSCLEADEARRADVFGPVRMRVNTQAANGRPEKNAVLTFAAALAGHLGGLLWRRLSGSYRANPFFGPDGAPIAQPQVVLAEQREALRQGG</sequence>
<dbReference type="EMBL" id="JAVDXV010000011">
    <property type="protein sequence ID" value="MDR7335735.1"/>
    <property type="molecule type" value="Genomic_DNA"/>
</dbReference>
<name>A0ABU2AFI1_9BURK</name>
<dbReference type="Proteomes" id="UP001180825">
    <property type="component" value="Unassembled WGS sequence"/>
</dbReference>
<gene>
    <name evidence="1" type="ORF">J2X21_004902</name>
</gene>
<organism evidence="1 2">
    <name type="scientific">Roseateles asaccharophilus</name>
    <dbReference type="NCBI Taxonomy" id="582607"/>
    <lineage>
        <taxon>Bacteria</taxon>
        <taxon>Pseudomonadati</taxon>
        <taxon>Pseudomonadota</taxon>
        <taxon>Betaproteobacteria</taxon>
        <taxon>Burkholderiales</taxon>
        <taxon>Sphaerotilaceae</taxon>
        <taxon>Roseateles</taxon>
    </lineage>
</organism>
<evidence type="ECO:0000313" key="2">
    <source>
        <dbReference type="Proteomes" id="UP001180825"/>
    </source>
</evidence>
<proteinExistence type="predicted"/>
<evidence type="ECO:0000313" key="1">
    <source>
        <dbReference type="EMBL" id="MDR7335735.1"/>
    </source>
</evidence>
<accession>A0ABU2AFI1</accession>
<dbReference type="InterPro" id="IPR046149">
    <property type="entry name" value="DUF6151"/>
</dbReference>
<dbReference type="RefSeq" id="WP_310332739.1">
    <property type="nucleotide sequence ID" value="NZ_JAVDXV010000011.1"/>
</dbReference>
<dbReference type="Gene3D" id="2.170.150.70">
    <property type="match status" value="1"/>
</dbReference>
<dbReference type="Pfam" id="PF19648">
    <property type="entry name" value="DUF6151"/>
    <property type="match status" value="1"/>
</dbReference>
<dbReference type="SUPFAM" id="SSF51316">
    <property type="entry name" value="Mss4-like"/>
    <property type="match status" value="1"/>
</dbReference>
<protein>
    <recommendedName>
        <fullName evidence="3">CENP-V/GFA domain-containing protein</fullName>
    </recommendedName>
</protein>
<keyword evidence="2" id="KW-1185">Reference proteome</keyword>